<name>S3L0Q1_TREMA</name>
<sequence>MPKMQNKPIHKTAGSAHKIAVKGPLVPRKAAVCVCMFVALCFIGIGLLRGENLVVLQKAVHICLECIGIG</sequence>
<dbReference type="NCBIfam" id="NF040920">
    <property type="entry name" value="CD1871A_fam"/>
    <property type="match status" value="1"/>
</dbReference>
<dbReference type="STRING" id="1125699.HMPREF9194_00645"/>
<comment type="caution">
    <text evidence="2">The sequence shown here is derived from an EMBL/GenBank/DDBJ whole genome shotgun (WGS) entry which is preliminary data.</text>
</comment>
<keyword evidence="1" id="KW-1133">Transmembrane helix</keyword>
<evidence type="ECO:0008006" key="4">
    <source>
        <dbReference type="Google" id="ProtNLM"/>
    </source>
</evidence>
<keyword evidence="3" id="KW-1185">Reference proteome</keyword>
<feature type="transmembrane region" description="Helical" evidence="1">
    <location>
        <begin position="30"/>
        <end position="48"/>
    </location>
</feature>
<evidence type="ECO:0000313" key="3">
    <source>
        <dbReference type="Proteomes" id="UP000014541"/>
    </source>
</evidence>
<keyword evidence="1" id="KW-0812">Transmembrane</keyword>
<dbReference type="EMBL" id="ATFF01000006">
    <property type="protein sequence ID" value="EPF30329.1"/>
    <property type="molecule type" value="Genomic_DNA"/>
</dbReference>
<accession>S3L0Q1</accession>
<organism evidence="2 3">
    <name type="scientific">Treponema maltophilum ATCC 51939</name>
    <dbReference type="NCBI Taxonomy" id="1125699"/>
    <lineage>
        <taxon>Bacteria</taxon>
        <taxon>Pseudomonadati</taxon>
        <taxon>Spirochaetota</taxon>
        <taxon>Spirochaetia</taxon>
        <taxon>Spirochaetales</taxon>
        <taxon>Treponemataceae</taxon>
        <taxon>Treponema</taxon>
    </lineage>
</organism>
<gene>
    <name evidence="2" type="ORF">HMPREF9194_00645</name>
</gene>
<keyword evidence="1" id="KW-0472">Membrane</keyword>
<evidence type="ECO:0000256" key="1">
    <source>
        <dbReference type="SAM" id="Phobius"/>
    </source>
</evidence>
<dbReference type="AlphaFoldDB" id="S3L0Q1"/>
<dbReference type="PATRIC" id="fig|1125699.3.peg.657"/>
<evidence type="ECO:0000313" key="2">
    <source>
        <dbReference type="EMBL" id="EPF30329.1"/>
    </source>
</evidence>
<dbReference type="InterPro" id="IPR047708">
    <property type="entry name" value="CD1871A-like"/>
</dbReference>
<dbReference type="HOGENOM" id="CLU_2756621_0_0_12"/>
<protein>
    <recommendedName>
        <fullName evidence="4">Thioredoxin</fullName>
    </recommendedName>
</protein>
<reference evidence="2 3" key="1">
    <citation type="submission" date="2013-04" db="EMBL/GenBank/DDBJ databases">
        <title>The Genome Sequence of Treponema maltophilum ATCC 51939.</title>
        <authorList>
            <consortium name="The Broad Institute Genomics Platform"/>
            <person name="Earl A."/>
            <person name="Ward D."/>
            <person name="Feldgarden M."/>
            <person name="Gevers D."/>
            <person name="Leonetti C."/>
            <person name="Blanton J.M."/>
            <person name="Dewhirst F.E."/>
            <person name="Izard J."/>
            <person name="Walker B."/>
            <person name="Young S."/>
            <person name="Zeng Q."/>
            <person name="Gargeya S."/>
            <person name="Fitzgerald M."/>
            <person name="Haas B."/>
            <person name="Abouelleil A."/>
            <person name="Allen A.W."/>
            <person name="Alvarado L."/>
            <person name="Arachchi H.M."/>
            <person name="Berlin A.M."/>
            <person name="Chapman S.B."/>
            <person name="Gainer-Dewar J."/>
            <person name="Goldberg J."/>
            <person name="Griggs A."/>
            <person name="Gujja S."/>
            <person name="Hansen M."/>
            <person name="Howarth C."/>
            <person name="Imamovic A."/>
            <person name="Ireland A."/>
            <person name="Larimer J."/>
            <person name="McCowan C."/>
            <person name="Murphy C."/>
            <person name="Pearson M."/>
            <person name="Poon T.W."/>
            <person name="Priest M."/>
            <person name="Roberts A."/>
            <person name="Saif S."/>
            <person name="Shea T."/>
            <person name="Sisk P."/>
            <person name="Sykes S."/>
            <person name="Wortman J."/>
            <person name="Nusbaum C."/>
            <person name="Birren B."/>
        </authorList>
    </citation>
    <scope>NUCLEOTIDE SEQUENCE [LARGE SCALE GENOMIC DNA]</scope>
    <source>
        <strain evidence="2 3">ATCC 51939</strain>
    </source>
</reference>
<proteinExistence type="predicted"/>
<dbReference type="Proteomes" id="UP000014541">
    <property type="component" value="Unassembled WGS sequence"/>
</dbReference>